<dbReference type="AlphaFoldDB" id="A0A552WUN6"/>
<accession>A0A552WUN6</accession>
<gene>
    <name evidence="1" type="ORF">FJ693_05615</name>
</gene>
<organism evidence="1 2">
    <name type="scientific">Georgenia yuyongxinii</name>
    <dbReference type="NCBI Taxonomy" id="2589797"/>
    <lineage>
        <taxon>Bacteria</taxon>
        <taxon>Bacillati</taxon>
        <taxon>Actinomycetota</taxon>
        <taxon>Actinomycetes</taxon>
        <taxon>Micrococcales</taxon>
        <taxon>Bogoriellaceae</taxon>
        <taxon>Georgenia</taxon>
    </lineage>
</organism>
<protein>
    <submittedName>
        <fullName evidence="1">Uncharacterized protein</fullName>
    </submittedName>
</protein>
<reference evidence="1 2" key="1">
    <citation type="submission" date="2019-07" db="EMBL/GenBank/DDBJ databases">
        <title>Georgenia wutianyii sp. nov. and Georgenia *** sp. nov. isolated from plateau pika (Ochotona curzoniae) in the Qinghai-Tibet plateau of China.</title>
        <authorList>
            <person name="Tian Z."/>
        </authorList>
    </citation>
    <scope>NUCLEOTIDE SEQUENCE [LARGE SCALE GENOMIC DNA]</scope>
    <source>
        <strain evidence="1 2">Z446</strain>
    </source>
</reference>
<keyword evidence="2" id="KW-1185">Reference proteome</keyword>
<evidence type="ECO:0000313" key="2">
    <source>
        <dbReference type="Proteomes" id="UP000318693"/>
    </source>
</evidence>
<dbReference type="RefSeq" id="WP_143417549.1">
    <property type="nucleotide sequence ID" value="NZ_VJXR01000010.1"/>
</dbReference>
<dbReference type="Proteomes" id="UP000318693">
    <property type="component" value="Unassembled WGS sequence"/>
</dbReference>
<name>A0A552WUN6_9MICO</name>
<evidence type="ECO:0000313" key="1">
    <source>
        <dbReference type="EMBL" id="TRW46405.1"/>
    </source>
</evidence>
<sequence length="65" mass="7161">MASSWQTRPESLAVLADHDDEHLVQAVAGNPRTTDRTLLDIAANFAHRSAATFARIRHSIRHAAD</sequence>
<comment type="caution">
    <text evidence="1">The sequence shown here is derived from an EMBL/GenBank/DDBJ whole genome shotgun (WGS) entry which is preliminary data.</text>
</comment>
<dbReference type="EMBL" id="VJXR01000010">
    <property type="protein sequence ID" value="TRW46405.1"/>
    <property type="molecule type" value="Genomic_DNA"/>
</dbReference>
<proteinExistence type="predicted"/>